<evidence type="ECO:0000313" key="2">
    <source>
        <dbReference type="Proteomes" id="UP000006693"/>
    </source>
</evidence>
<dbReference type="AlphaFoldDB" id="A0A0H2WAV7"/>
<name>A0A0H2WAV7_BURMA</name>
<dbReference type="Proteomes" id="UP000006693">
    <property type="component" value="Chromosome 2"/>
</dbReference>
<organism evidence="1 2">
    <name type="scientific">Burkholderia mallei (strain ATCC 23344)</name>
    <dbReference type="NCBI Taxonomy" id="243160"/>
    <lineage>
        <taxon>Bacteria</taxon>
        <taxon>Pseudomonadati</taxon>
        <taxon>Pseudomonadota</taxon>
        <taxon>Betaproteobacteria</taxon>
        <taxon>Burkholderiales</taxon>
        <taxon>Burkholderiaceae</taxon>
        <taxon>Burkholderia</taxon>
        <taxon>pseudomallei group</taxon>
    </lineage>
</organism>
<reference evidence="1 2" key="1">
    <citation type="journal article" date="2004" name="Proc. Natl. Acad. Sci. U.S.A.">
        <title>Structural flexibility in the Burkholderia mallei genome.</title>
        <authorList>
            <person name="Nierman W.C."/>
            <person name="DeShazer D."/>
            <person name="Kim H.S."/>
            <person name="Tettelin H."/>
            <person name="Nelson K.E."/>
            <person name="Feldblyum T."/>
            <person name="Ulrich R.L."/>
            <person name="Ronning C.M."/>
            <person name="Brinkac L.M."/>
            <person name="Daugherty S.C."/>
            <person name="Davidsen T.D."/>
            <person name="Deboy R.T."/>
            <person name="Dimitrov G."/>
            <person name="Dodson R.J."/>
            <person name="Durkin A.S."/>
            <person name="Gwinn M.L."/>
            <person name="Haft D.H."/>
            <person name="Khouri H."/>
            <person name="Kolonay J.F."/>
            <person name="Madupu R."/>
            <person name="Mohammoud Y."/>
            <person name="Nelson W.C."/>
            <person name="Radune D."/>
            <person name="Romero C.M."/>
            <person name="Sarria S."/>
            <person name="Selengut J."/>
            <person name="Shamblin C."/>
            <person name="Sullivan S.A."/>
            <person name="White O."/>
            <person name="Yu Y."/>
            <person name="Zafar N."/>
            <person name="Zhou L."/>
            <person name="Fraser C.M."/>
        </authorList>
    </citation>
    <scope>NUCLEOTIDE SEQUENCE [LARGE SCALE GENOMIC DNA]</scope>
    <source>
        <strain evidence="1 2">ATCC 23344</strain>
    </source>
</reference>
<evidence type="ECO:0000313" key="1">
    <source>
        <dbReference type="EMBL" id="AAU46242.1"/>
    </source>
</evidence>
<dbReference type="HOGENOM" id="CLU_3372575_0_0_4"/>
<dbReference type="PATRIC" id="fig|243160.12.peg.3768"/>
<protein>
    <submittedName>
        <fullName evidence="1">Uncharacterized protein</fullName>
    </submittedName>
</protein>
<gene>
    <name evidence="1" type="ordered locus">BMAA0267</name>
</gene>
<accession>A0A0H2WAV7</accession>
<keyword evidence="2" id="KW-1185">Reference proteome</keyword>
<dbReference type="EMBL" id="CP000011">
    <property type="protein sequence ID" value="AAU46242.1"/>
    <property type="molecule type" value="Genomic_DNA"/>
</dbReference>
<dbReference type="KEGG" id="bma:BMAA0267"/>
<proteinExistence type="predicted"/>
<sequence length="34" mass="3828">MLRRETAQQGPVAFALDRFAPSLARLAATGYRRH</sequence>